<accession>A0A915M0R9</accession>
<reference evidence="3" key="1">
    <citation type="submission" date="2022-11" db="UniProtKB">
        <authorList>
            <consortium name="WormBaseParasite"/>
        </authorList>
    </citation>
    <scope>IDENTIFICATION</scope>
</reference>
<organism evidence="2 3">
    <name type="scientific">Meloidogyne javanica</name>
    <name type="common">Root-knot nematode worm</name>
    <dbReference type="NCBI Taxonomy" id="6303"/>
    <lineage>
        <taxon>Eukaryota</taxon>
        <taxon>Metazoa</taxon>
        <taxon>Ecdysozoa</taxon>
        <taxon>Nematoda</taxon>
        <taxon>Chromadorea</taxon>
        <taxon>Rhabditida</taxon>
        <taxon>Tylenchina</taxon>
        <taxon>Tylenchomorpha</taxon>
        <taxon>Tylenchoidea</taxon>
        <taxon>Meloidogynidae</taxon>
        <taxon>Meloidogyninae</taxon>
        <taxon>Meloidogyne</taxon>
        <taxon>Meloidogyne incognita group</taxon>
    </lineage>
</organism>
<dbReference type="Proteomes" id="UP000887561">
    <property type="component" value="Unplaced"/>
</dbReference>
<protein>
    <submittedName>
        <fullName evidence="3">Uncharacterized protein</fullName>
    </submittedName>
</protein>
<keyword evidence="1" id="KW-0812">Transmembrane</keyword>
<evidence type="ECO:0000256" key="1">
    <source>
        <dbReference type="SAM" id="Phobius"/>
    </source>
</evidence>
<evidence type="ECO:0000313" key="3">
    <source>
        <dbReference type="WBParaSite" id="scaffold21751_cov240.g19774"/>
    </source>
</evidence>
<keyword evidence="2" id="KW-1185">Reference proteome</keyword>
<dbReference type="AlphaFoldDB" id="A0A915M0R9"/>
<sequence>MQDFTKGLNRPELIFPEEELDDYELEQEKNSTKGTVKAIIAHGNKAFQTVVEHGNVIVSKSSEILEKGKTFWEDPFGIKSTIKMIIAVVAGVALLIGVCVIYWKGRIYFMLLDPTQKIKSAHYGFRCREEADPVGTVGRRSPRGRGLYLGLRTESLPDRDQKEMLHKCVLKWEENAGTIRYWSGYNLCEQKNGGGVWNEN</sequence>
<keyword evidence="1" id="KW-0472">Membrane</keyword>
<name>A0A915M0R9_MELJA</name>
<proteinExistence type="predicted"/>
<evidence type="ECO:0000313" key="2">
    <source>
        <dbReference type="Proteomes" id="UP000887561"/>
    </source>
</evidence>
<feature type="transmembrane region" description="Helical" evidence="1">
    <location>
        <begin position="82"/>
        <end position="103"/>
    </location>
</feature>
<keyword evidence="1" id="KW-1133">Transmembrane helix</keyword>
<dbReference type="WBParaSite" id="scaffold21751_cov240.g19774">
    <property type="protein sequence ID" value="scaffold21751_cov240.g19774"/>
    <property type="gene ID" value="scaffold21751_cov240.g19774"/>
</dbReference>